<dbReference type="VEuPathDB" id="TriTrypDB:BSAL_09065"/>
<dbReference type="OrthoDB" id="5568754at2759"/>
<accession>A0A0S4J6T7</accession>
<feature type="transmembrane region" description="Helical" evidence="2">
    <location>
        <begin position="82"/>
        <end position="103"/>
    </location>
</feature>
<keyword evidence="2" id="KW-1133">Transmembrane helix</keyword>
<name>A0A0S4J6T7_BODSA</name>
<dbReference type="PANTHER" id="PTHR13219">
    <property type="entry name" value="TRANSMEMBRANE PROTEIN 94"/>
    <property type="match status" value="1"/>
</dbReference>
<feature type="transmembrane region" description="Helical" evidence="2">
    <location>
        <begin position="1370"/>
        <end position="1388"/>
    </location>
</feature>
<dbReference type="Gene3D" id="1.20.1110.10">
    <property type="entry name" value="Calcium-transporting ATPase, transmembrane domain"/>
    <property type="match status" value="1"/>
</dbReference>
<keyword evidence="2 3" id="KW-0812">Transmembrane</keyword>
<proteinExistence type="predicted"/>
<feature type="region of interest" description="Disordered" evidence="1">
    <location>
        <begin position="1450"/>
        <end position="1488"/>
    </location>
</feature>
<dbReference type="InterPro" id="IPR023214">
    <property type="entry name" value="HAD_sf"/>
</dbReference>
<protein>
    <submittedName>
        <fullName evidence="3">Transmembrane protein, putative</fullName>
    </submittedName>
</protein>
<feature type="transmembrane region" description="Helical" evidence="2">
    <location>
        <begin position="1400"/>
        <end position="1421"/>
    </location>
</feature>
<evidence type="ECO:0000256" key="1">
    <source>
        <dbReference type="SAM" id="MobiDB-lite"/>
    </source>
</evidence>
<feature type="transmembrane region" description="Helical" evidence="2">
    <location>
        <begin position="1245"/>
        <end position="1265"/>
    </location>
</feature>
<keyword evidence="2" id="KW-0472">Membrane</keyword>
<evidence type="ECO:0000313" key="4">
    <source>
        <dbReference type="Proteomes" id="UP000051952"/>
    </source>
</evidence>
<sequence>MKAATTTAPTNRSSPEPQHNSNSVSNHAPQSLCQTATHERRETYPIESAVVSRLRGFHAKQLKKAAGGKLPPGALQNIIRVVLLRQGIPTIGTFVLLLIGSILHSTNSSVYIVSTIVIFLLYSMYSFLQYELLRARATEMRARSLRVLEDVMNRWGSELLEYKTATEAAALAKHNALTTTPTTTTSPSVLGNDSNTLVVQSGNNSFVACDSNAWCNTTEMMPPPTPSGEDTDDQQLFPQCPPQHRKRSFMKLDAALLAARSMRLVAARTLCPNEGRTSGLMVIPKCLLLRGNITQRFDEYELQWETFREGGSRDLCKLLDCLRVIFDRDAVMLKALGNVARPPRLPNLRIAALLEEEVETTDESDGERETRSVIGGRSTTSMPNRMEYFVMRLMTLSWAACLVLLAVVGLFRALLAEGNHSIAYECIVQPVVVVLGFLPLNGFLVNRLLYLVNNARVHIYATTLLAIRAPTNNAPNSGRSSNNASVDYDSIKLERPPISRLIETGWNVIRYPGQRSDLPVYLARSAVETLGTVTVIAELDSTGIITDMVPLPVSLLVIKENAGANSSSSSSDEDERLFLTQKSLEATRLRKREMRIQVRRKRFQEERFTELKLSPSSEPNLAVAFSEPDESRMNAASINPVSLCALLHAFAPPPVETFVWSEGLHFVDRARSWSQNLLWIAKASSFHESAVRNFHIFARIFSVHSSKCAEVDSVAARYPEQSCSIVCRDTQGQVHVFMMGTTKTVVDACSSYWTGKETEEFDDHEKAEVRFFAEKQWGTAQGMDAVAVSHRVLPDRYQRFLTTLEEGSRLLGRPLERYFVNGVQVRSNESVTAAAAERPSSAGLARKRSAGDFLDDSFLLLDRLSRPPRLRKVLSHGDMPQFHGGPLEHDSTLSADTFVPFMTSTNHTLLGLVALRDSIRPLVQSAISALDDAGIRFMHFGSGSEQRTKAFGDRIGLETDWNCCISLKAESVALDPHSIRAQLPFGIPSIRKHIIYVDPIPLQVNLFSHSRGVSTRSMIAVLQDNHEVVLGIGSVLNHCNTRSLVQADYSVGVLPSREGAAFSKHNTQVAKATQRRLQDLTKCSAAQSPRGNSLKQSTKRKSVVHVHANDDDDVMSASSKEADALQNIVGNVADLLGTACSLDVGRCPMVLPVLVRLIRESRVLLSAMSNCNEFILQANGFLVSLNVLTVFLGLPLFLSTGSILLILNVAIPLLGLGCHHSVVFATDPMKVKQAKQNFDTRMDMLLHVMKVFLMRFTPSVVAGVLFPSVLVRLWCVVTEMYVDVAMNMTMVSSTRIDPWKLSAETSNEDEAQCLADVRSVTFFVTVLWLSAHALTHVSRHQSVGLVTQGLSRRGGSSAGRPRFNVRDAKAFFVYMFGAATSSVLLHLLTVHNPQSYSNKVSAPVIVWLLVALFFPVVLFLLDIPIKSWRAKRYSDMQKFRTLSYGTRLGMHSPRGDYEPSEEDDNDAELPSAEHNATNADGTSATGVAVPSVERRTLRQRTKEFLFRWCSILHGSLENQCVCCDHDGGHPAQYYDISL</sequence>
<feature type="compositionally biased region" description="Acidic residues" evidence="1">
    <location>
        <begin position="1458"/>
        <end position="1467"/>
    </location>
</feature>
<reference evidence="4" key="1">
    <citation type="submission" date="2015-09" db="EMBL/GenBank/DDBJ databases">
        <authorList>
            <consortium name="Pathogen Informatics"/>
        </authorList>
    </citation>
    <scope>NUCLEOTIDE SEQUENCE [LARGE SCALE GENOMIC DNA]</scope>
    <source>
        <strain evidence="4">Lake Konstanz</strain>
    </source>
</reference>
<feature type="compositionally biased region" description="Polar residues" evidence="1">
    <location>
        <begin position="1474"/>
        <end position="1485"/>
    </location>
</feature>
<feature type="transmembrane region" description="Helical" evidence="2">
    <location>
        <begin position="1174"/>
        <end position="1197"/>
    </location>
</feature>
<feature type="region of interest" description="Disordered" evidence="1">
    <location>
        <begin position="1082"/>
        <end position="1102"/>
    </location>
</feature>
<dbReference type="Proteomes" id="UP000051952">
    <property type="component" value="Unassembled WGS sequence"/>
</dbReference>
<gene>
    <name evidence="3" type="ORF">BSAL_09065</name>
</gene>
<feature type="transmembrane region" description="Helical" evidence="2">
    <location>
        <begin position="109"/>
        <end position="128"/>
    </location>
</feature>
<feature type="transmembrane region" description="Helical" evidence="2">
    <location>
        <begin position="1203"/>
        <end position="1224"/>
    </location>
</feature>
<evidence type="ECO:0000256" key="2">
    <source>
        <dbReference type="SAM" id="Phobius"/>
    </source>
</evidence>
<keyword evidence="4" id="KW-1185">Reference proteome</keyword>
<dbReference type="SUPFAM" id="SSF81665">
    <property type="entry name" value="Calcium ATPase, transmembrane domain M"/>
    <property type="match status" value="1"/>
</dbReference>
<evidence type="ECO:0000313" key="3">
    <source>
        <dbReference type="EMBL" id="CUG87187.1"/>
    </source>
</evidence>
<dbReference type="InterPro" id="IPR023298">
    <property type="entry name" value="ATPase_P-typ_TM_dom_sf"/>
</dbReference>
<feature type="region of interest" description="Disordered" evidence="1">
    <location>
        <begin position="1"/>
        <end position="39"/>
    </location>
</feature>
<feature type="compositionally biased region" description="Polar residues" evidence="1">
    <location>
        <begin position="1084"/>
        <end position="1096"/>
    </location>
</feature>
<dbReference type="OMA" id="WIPRACG"/>
<dbReference type="InterPro" id="IPR039720">
    <property type="entry name" value="TMEM94"/>
</dbReference>
<feature type="transmembrane region" description="Helical" evidence="2">
    <location>
        <begin position="393"/>
        <end position="415"/>
    </location>
</feature>
<dbReference type="PANTHER" id="PTHR13219:SF6">
    <property type="entry name" value="TRANSMEMBRANE PROTEIN 94"/>
    <property type="match status" value="1"/>
</dbReference>
<dbReference type="EMBL" id="CYKH01001464">
    <property type="protein sequence ID" value="CUG87187.1"/>
    <property type="molecule type" value="Genomic_DNA"/>
</dbReference>
<dbReference type="Gene3D" id="3.40.50.1000">
    <property type="entry name" value="HAD superfamily/HAD-like"/>
    <property type="match status" value="1"/>
</dbReference>
<organism evidence="3 4">
    <name type="scientific">Bodo saltans</name>
    <name type="common">Flagellated protozoan</name>
    <dbReference type="NCBI Taxonomy" id="75058"/>
    <lineage>
        <taxon>Eukaryota</taxon>
        <taxon>Discoba</taxon>
        <taxon>Euglenozoa</taxon>
        <taxon>Kinetoplastea</taxon>
        <taxon>Metakinetoplastina</taxon>
        <taxon>Eubodonida</taxon>
        <taxon>Bodonidae</taxon>
        <taxon>Bodo</taxon>
    </lineage>
</organism>
<feature type="compositionally biased region" description="Polar residues" evidence="1">
    <location>
        <begin position="1"/>
        <end position="36"/>
    </location>
</feature>